<comment type="caution">
    <text evidence="2">The sequence shown here is derived from an EMBL/GenBank/DDBJ whole genome shotgun (WGS) entry which is preliminary data.</text>
</comment>
<organism evidence="2 3">
    <name type="scientific">Gossypium gossypioides</name>
    <name type="common">Mexican cotton</name>
    <name type="synonym">Selera gossypioides</name>
    <dbReference type="NCBI Taxonomy" id="34282"/>
    <lineage>
        <taxon>Eukaryota</taxon>
        <taxon>Viridiplantae</taxon>
        <taxon>Streptophyta</taxon>
        <taxon>Embryophyta</taxon>
        <taxon>Tracheophyta</taxon>
        <taxon>Spermatophyta</taxon>
        <taxon>Magnoliopsida</taxon>
        <taxon>eudicotyledons</taxon>
        <taxon>Gunneridae</taxon>
        <taxon>Pentapetalae</taxon>
        <taxon>rosids</taxon>
        <taxon>malvids</taxon>
        <taxon>Malvales</taxon>
        <taxon>Malvaceae</taxon>
        <taxon>Malvoideae</taxon>
        <taxon>Gossypium</taxon>
    </lineage>
</organism>
<dbReference type="EMBL" id="JABEZY010274450">
    <property type="protein sequence ID" value="MBA0756379.1"/>
    <property type="molecule type" value="Genomic_DNA"/>
</dbReference>
<evidence type="ECO:0000313" key="3">
    <source>
        <dbReference type="Proteomes" id="UP000593579"/>
    </source>
</evidence>
<dbReference type="AlphaFoldDB" id="A0A7J9D6M7"/>
<feature type="compositionally biased region" description="Acidic residues" evidence="1">
    <location>
        <begin position="15"/>
        <end position="31"/>
    </location>
</feature>
<name>A0A7J9D6M7_GOSGO</name>
<sequence>MFGLTNMEQQQEVHESEEEGEDEENDGSEEM</sequence>
<reference evidence="2 3" key="1">
    <citation type="journal article" date="2019" name="Genome Biol. Evol.">
        <title>Insights into the evolution of the New World diploid cottons (Gossypium, subgenus Houzingenia) based on genome sequencing.</title>
        <authorList>
            <person name="Grover C.E."/>
            <person name="Arick M.A. 2nd"/>
            <person name="Thrash A."/>
            <person name="Conover J.L."/>
            <person name="Sanders W.S."/>
            <person name="Peterson D.G."/>
            <person name="Frelichowski J.E."/>
            <person name="Scheffler J.A."/>
            <person name="Scheffler B.E."/>
            <person name="Wendel J.F."/>
        </authorList>
    </citation>
    <scope>NUCLEOTIDE SEQUENCE [LARGE SCALE GENOMIC DNA]</scope>
    <source>
        <strain evidence="2">5</strain>
        <tissue evidence="2">Leaf</tissue>
    </source>
</reference>
<dbReference type="Proteomes" id="UP000593579">
    <property type="component" value="Unassembled WGS sequence"/>
</dbReference>
<evidence type="ECO:0000256" key="1">
    <source>
        <dbReference type="SAM" id="MobiDB-lite"/>
    </source>
</evidence>
<feature type="non-terminal residue" evidence="2">
    <location>
        <position position="31"/>
    </location>
</feature>
<feature type="region of interest" description="Disordered" evidence="1">
    <location>
        <begin position="1"/>
        <end position="31"/>
    </location>
</feature>
<protein>
    <submittedName>
        <fullName evidence="2">Uncharacterized protein</fullName>
    </submittedName>
</protein>
<accession>A0A7J9D6M7</accession>
<dbReference type="OrthoDB" id="10422910at2759"/>
<evidence type="ECO:0000313" key="2">
    <source>
        <dbReference type="EMBL" id="MBA0756379.1"/>
    </source>
</evidence>
<keyword evidence="3" id="KW-1185">Reference proteome</keyword>
<gene>
    <name evidence="2" type="ORF">Gogos_022090</name>
</gene>
<proteinExistence type="predicted"/>